<dbReference type="AlphaFoldDB" id="A0ABD5P160"/>
<sequence>MVVEDFESGQIVQPTILKKVVKVDGPGHLEWNNHRWRLTYNYLRLVISVRERSHECCQTIPPNASGVVVPSVSDVAPAKSSAGTWLSGPMYQSSRYVSSNSRLVPVQYPNICAREGTKRMALTRTTAPPVPVSATVGQRETPKNAAIVVPTYPLPMTVIRIE</sequence>
<reference evidence="1 2" key="1">
    <citation type="journal article" date="2014" name="Int. J. Syst. Evol. Microbiol.">
        <title>Complete genome sequence of Corynebacterium casei LMG S-19264T (=DSM 44701T), isolated from a smear-ripened cheese.</title>
        <authorList>
            <consortium name="US DOE Joint Genome Institute (JGI-PGF)"/>
            <person name="Walter F."/>
            <person name="Albersmeier A."/>
            <person name="Kalinowski J."/>
            <person name="Ruckert C."/>
        </authorList>
    </citation>
    <scope>NUCLEOTIDE SEQUENCE [LARGE SCALE GENOMIC DNA]</scope>
    <source>
        <strain evidence="1 2">IBRC-M 10912</strain>
    </source>
</reference>
<dbReference type="Proteomes" id="UP001595821">
    <property type="component" value="Unassembled WGS sequence"/>
</dbReference>
<evidence type="ECO:0000313" key="1">
    <source>
        <dbReference type="EMBL" id="MFC4247764.1"/>
    </source>
</evidence>
<comment type="caution">
    <text evidence="1">The sequence shown here is derived from an EMBL/GenBank/DDBJ whole genome shotgun (WGS) entry which is preliminary data.</text>
</comment>
<protein>
    <submittedName>
        <fullName evidence="1">Uncharacterized protein</fullName>
    </submittedName>
</protein>
<dbReference type="GeneID" id="71856528"/>
<dbReference type="RefSeq" id="WP_246975711.1">
    <property type="nucleotide sequence ID" value="NZ_CP095398.1"/>
</dbReference>
<name>A0ABD5P160_9EURY</name>
<proteinExistence type="predicted"/>
<organism evidence="1 2">
    <name type="scientific">Natribaculum luteum</name>
    <dbReference type="NCBI Taxonomy" id="1586232"/>
    <lineage>
        <taxon>Archaea</taxon>
        <taxon>Methanobacteriati</taxon>
        <taxon>Methanobacteriota</taxon>
        <taxon>Stenosarchaea group</taxon>
        <taxon>Halobacteria</taxon>
        <taxon>Halobacteriales</taxon>
        <taxon>Natrialbaceae</taxon>
        <taxon>Natribaculum</taxon>
    </lineage>
</organism>
<gene>
    <name evidence="1" type="ORF">ACFOZ7_12465</name>
</gene>
<evidence type="ECO:0000313" key="2">
    <source>
        <dbReference type="Proteomes" id="UP001595821"/>
    </source>
</evidence>
<dbReference type="EMBL" id="JBHSDJ010000096">
    <property type="protein sequence ID" value="MFC4247764.1"/>
    <property type="molecule type" value="Genomic_DNA"/>
</dbReference>
<accession>A0ABD5P160</accession>